<evidence type="ECO:0000313" key="4">
    <source>
        <dbReference type="Proteomes" id="UP000782705"/>
    </source>
</evidence>
<protein>
    <recommendedName>
        <fullName evidence="2">Peptidase C39-like domain-containing protein</fullName>
    </recommendedName>
</protein>
<keyword evidence="1" id="KW-0472">Membrane</keyword>
<sequence>MKKQQKNWLLILLGSGLILTSFVGFMIQNRATNNYDSMYEETTLYAEEGPQSEFAYRATEQLRGKGIDIPLFLQTDERWQEEYVDDSYTYTLAENGSGFASLAMLLSYYDATEYVYDDLYALTFGDYFTADGSLKWKFFEEASESFGTPVTSLGNNFDKAQTLLANHQPIIVSFKPGTFIDSEHFIVLFQTDDQTIRVLDPLDSPEREIYTIDFAPKDLTDKIQNYWAVL</sequence>
<name>A0ABQ6YX19_9ENTE</name>
<keyword evidence="1" id="KW-1133">Transmembrane helix</keyword>
<dbReference type="Pfam" id="PF13529">
    <property type="entry name" value="Peptidase_C39_2"/>
    <property type="match status" value="1"/>
</dbReference>
<dbReference type="Proteomes" id="UP000782705">
    <property type="component" value="Unassembled WGS sequence"/>
</dbReference>
<gene>
    <name evidence="3" type="ORF">BAU17_08965</name>
</gene>
<proteinExistence type="predicted"/>
<feature type="transmembrane region" description="Helical" evidence="1">
    <location>
        <begin position="7"/>
        <end position="27"/>
    </location>
</feature>
<comment type="caution">
    <text evidence="3">The sequence shown here is derived from an EMBL/GenBank/DDBJ whole genome shotgun (WGS) entry which is preliminary data.</text>
</comment>
<keyword evidence="4" id="KW-1185">Reference proteome</keyword>
<accession>A0ABQ6YX19</accession>
<evidence type="ECO:0000259" key="2">
    <source>
        <dbReference type="Pfam" id="PF13529"/>
    </source>
</evidence>
<feature type="domain" description="Peptidase C39-like" evidence="2">
    <location>
        <begin position="68"/>
        <end position="201"/>
    </location>
</feature>
<dbReference type="Gene3D" id="3.90.70.10">
    <property type="entry name" value="Cysteine proteinases"/>
    <property type="match status" value="1"/>
</dbReference>
<evidence type="ECO:0000313" key="3">
    <source>
        <dbReference type="EMBL" id="KAF1302377.1"/>
    </source>
</evidence>
<reference evidence="3 4" key="1">
    <citation type="submission" date="2016-06" db="EMBL/GenBank/DDBJ databases">
        <title>Four novel species of enterococci isolated from chicken manure.</title>
        <authorList>
            <person name="Van Tyne D."/>
        </authorList>
    </citation>
    <scope>NUCLEOTIDE SEQUENCE [LARGE SCALE GENOMIC DNA]</scope>
    <source>
        <strain evidence="3 4">CU12B</strain>
    </source>
</reference>
<keyword evidence="1" id="KW-0812">Transmembrane</keyword>
<dbReference type="RefSeq" id="WP_237579119.1">
    <property type="nucleotide sequence ID" value="NZ_MAEL01000052.1"/>
</dbReference>
<dbReference type="InterPro" id="IPR039564">
    <property type="entry name" value="Peptidase_C39-like"/>
</dbReference>
<dbReference type="EMBL" id="MAEL01000052">
    <property type="protein sequence ID" value="KAF1302377.1"/>
    <property type="molecule type" value="Genomic_DNA"/>
</dbReference>
<organism evidence="3 4">
    <name type="scientific">Candidatus Enterococcus willemsii</name>
    <dbReference type="NCBI Taxonomy" id="1857215"/>
    <lineage>
        <taxon>Bacteria</taxon>
        <taxon>Bacillati</taxon>
        <taxon>Bacillota</taxon>
        <taxon>Bacilli</taxon>
        <taxon>Lactobacillales</taxon>
        <taxon>Enterococcaceae</taxon>
        <taxon>Enterococcus</taxon>
    </lineage>
</organism>
<evidence type="ECO:0000256" key="1">
    <source>
        <dbReference type="SAM" id="Phobius"/>
    </source>
</evidence>